<evidence type="ECO:0000259" key="7">
    <source>
        <dbReference type="PROSITE" id="PS50850"/>
    </source>
</evidence>
<evidence type="ECO:0000256" key="1">
    <source>
        <dbReference type="ARBA" id="ARBA00004141"/>
    </source>
</evidence>
<proteinExistence type="predicted"/>
<feature type="transmembrane region" description="Helical" evidence="6">
    <location>
        <begin position="77"/>
        <end position="98"/>
    </location>
</feature>
<feature type="transmembrane region" description="Helical" evidence="6">
    <location>
        <begin position="105"/>
        <end position="124"/>
    </location>
</feature>
<evidence type="ECO:0000256" key="3">
    <source>
        <dbReference type="ARBA" id="ARBA00022692"/>
    </source>
</evidence>
<name>A0ABR3GB83_9PEZI</name>
<dbReference type="CDD" id="cd17327">
    <property type="entry name" value="MFS_FEN2_like"/>
    <property type="match status" value="1"/>
</dbReference>
<dbReference type="PANTHER" id="PTHR43791">
    <property type="entry name" value="PERMEASE-RELATED"/>
    <property type="match status" value="1"/>
</dbReference>
<dbReference type="PANTHER" id="PTHR43791:SF91">
    <property type="entry name" value="MAJOR FACILITATOR SUPERFAMILY (MFS) PROFILE DOMAIN-CONTAINING PROTEIN-RELATED"/>
    <property type="match status" value="1"/>
</dbReference>
<dbReference type="InterPro" id="IPR036259">
    <property type="entry name" value="MFS_trans_sf"/>
</dbReference>
<dbReference type="SUPFAM" id="SSF103473">
    <property type="entry name" value="MFS general substrate transporter"/>
    <property type="match status" value="1"/>
</dbReference>
<evidence type="ECO:0000256" key="4">
    <source>
        <dbReference type="ARBA" id="ARBA00022989"/>
    </source>
</evidence>
<sequence>MDRVPSPNDPASVLNKRDVEDGFDVEYERRLVKKLDKHIVPVIMLLYLFSFLDRVNIGNAVLYGMREDLNLKGNQFQVAVSILFVTYLLFEVPSNLVLKKFTPKRYIAAITVIWGIIATCTGLVNSYGSLIACRLLLGAIEAGLFPGLAVYLTFFYSKKELALRIGYLFVSAALAGACGGLLAYAIGHLDGHSGMSGWRWILIIEGLPTVVLGIVAYFVLADNVETASYLNEEEKKFLVMRRRREVSQTASAQEFHWKDVKSCFTDWKCWAFAFAQFGVDTMLYGFSTFLPTIIKAIGSWSTSQVQALTIPCYALGAITYLIVARFSDHHEKRALYTVSFAVVSIVGYGILLADASSSVHYFGCFLVAMGLYVAVGLPLAWLPNNCPRYGKRTAASGFQLTVGNASGIMAPFIYLSQDSPRYTKGHAISLSMVAFAGLVYSFLWYWYSMLNARRERGVEDYKIEGMSEEEIAELGDESDGPVQDHLIIVACHGIWKGGPTLGESDDEWTLEPYQKNWNETHQWIQHIEAGVELLERSNGTAVLVFSGGETRPHGGARTEGMSYWNLADARGLLTPELAALTTTENYARDSIENISFSICRFREFTSSYPHFITVVGYDFKSHRFSHVHRAALRFPIENFEYVGIDSAAAREEKFAEMSRFEMSHSLKPFERDPYACFEPVLVEKKKGRNPGRRTHAYEQYVLPNPTYMRRRKS</sequence>
<keyword evidence="4 6" id="KW-1133">Transmembrane helix</keyword>
<dbReference type="Proteomes" id="UP001447188">
    <property type="component" value="Unassembled WGS sequence"/>
</dbReference>
<protein>
    <recommendedName>
        <fullName evidence="7">Major facilitator superfamily (MFS) profile domain-containing protein</fullName>
    </recommendedName>
</protein>
<organism evidence="8 9">
    <name type="scientific">Discina gigas</name>
    <dbReference type="NCBI Taxonomy" id="1032678"/>
    <lineage>
        <taxon>Eukaryota</taxon>
        <taxon>Fungi</taxon>
        <taxon>Dikarya</taxon>
        <taxon>Ascomycota</taxon>
        <taxon>Pezizomycotina</taxon>
        <taxon>Pezizomycetes</taxon>
        <taxon>Pezizales</taxon>
        <taxon>Discinaceae</taxon>
        <taxon>Discina</taxon>
    </lineage>
</organism>
<feature type="transmembrane region" description="Helical" evidence="6">
    <location>
        <begin position="394"/>
        <end position="415"/>
    </location>
</feature>
<gene>
    <name evidence="8" type="ORF">Q9L58_008050</name>
</gene>
<dbReference type="PROSITE" id="PS50850">
    <property type="entry name" value="MFS"/>
    <property type="match status" value="1"/>
</dbReference>
<comment type="caution">
    <text evidence="8">The sequence shown here is derived from an EMBL/GenBank/DDBJ whole genome shotgun (WGS) entry which is preliminary data.</text>
</comment>
<evidence type="ECO:0000313" key="8">
    <source>
        <dbReference type="EMBL" id="KAL0633040.1"/>
    </source>
</evidence>
<keyword evidence="2" id="KW-0813">Transport</keyword>
<feature type="transmembrane region" description="Helical" evidence="6">
    <location>
        <begin position="136"/>
        <end position="155"/>
    </location>
</feature>
<comment type="subcellular location">
    <subcellularLocation>
        <location evidence="1">Membrane</location>
        <topology evidence="1">Multi-pass membrane protein</topology>
    </subcellularLocation>
</comment>
<evidence type="ECO:0000256" key="5">
    <source>
        <dbReference type="ARBA" id="ARBA00023136"/>
    </source>
</evidence>
<evidence type="ECO:0000256" key="6">
    <source>
        <dbReference type="SAM" id="Phobius"/>
    </source>
</evidence>
<feature type="transmembrane region" description="Helical" evidence="6">
    <location>
        <begin position="39"/>
        <end position="57"/>
    </location>
</feature>
<dbReference type="Pfam" id="PF07690">
    <property type="entry name" value="MFS_1"/>
    <property type="match status" value="1"/>
</dbReference>
<feature type="transmembrane region" description="Helical" evidence="6">
    <location>
        <begin position="427"/>
        <end position="447"/>
    </location>
</feature>
<dbReference type="InterPro" id="IPR020846">
    <property type="entry name" value="MFS_dom"/>
</dbReference>
<evidence type="ECO:0000313" key="9">
    <source>
        <dbReference type="Proteomes" id="UP001447188"/>
    </source>
</evidence>
<feature type="domain" description="Major facilitator superfamily (MFS) profile" evidence="7">
    <location>
        <begin position="39"/>
        <end position="449"/>
    </location>
</feature>
<keyword evidence="3 6" id="KW-0812">Transmembrane</keyword>
<dbReference type="Gene3D" id="1.20.1250.20">
    <property type="entry name" value="MFS general substrate transporter like domains"/>
    <property type="match status" value="2"/>
</dbReference>
<accession>A0ABR3GB83</accession>
<feature type="transmembrane region" description="Helical" evidence="6">
    <location>
        <begin position="198"/>
        <end position="220"/>
    </location>
</feature>
<feature type="transmembrane region" description="Helical" evidence="6">
    <location>
        <begin position="270"/>
        <end position="293"/>
    </location>
</feature>
<dbReference type="EMBL" id="JBBBZM010000139">
    <property type="protein sequence ID" value="KAL0633040.1"/>
    <property type="molecule type" value="Genomic_DNA"/>
</dbReference>
<feature type="transmembrane region" description="Helical" evidence="6">
    <location>
        <begin position="335"/>
        <end position="353"/>
    </location>
</feature>
<keyword evidence="9" id="KW-1185">Reference proteome</keyword>
<feature type="transmembrane region" description="Helical" evidence="6">
    <location>
        <begin position="305"/>
        <end position="323"/>
    </location>
</feature>
<keyword evidence="5 6" id="KW-0472">Membrane</keyword>
<dbReference type="InterPro" id="IPR011701">
    <property type="entry name" value="MFS"/>
</dbReference>
<feature type="transmembrane region" description="Helical" evidence="6">
    <location>
        <begin position="167"/>
        <end position="186"/>
    </location>
</feature>
<evidence type="ECO:0000256" key="2">
    <source>
        <dbReference type="ARBA" id="ARBA00022448"/>
    </source>
</evidence>
<reference evidence="8 9" key="1">
    <citation type="submission" date="2024-02" db="EMBL/GenBank/DDBJ databases">
        <title>Discinaceae phylogenomics.</title>
        <authorList>
            <person name="Dirks A.C."/>
            <person name="James T.Y."/>
        </authorList>
    </citation>
    <scope>NUCLEOTIDE SEQUENCE [LARGE SCALE GENOMIC DNA]</scope>
    <source>
        <strain evidence="8 9">ACD0624</strain>
    </source>
</reference>
<feature type="transmembrane region" description="Helical" evidence="6">
    <location>
        <begin position="359"/>
        <end position="382"/>
    </location>
</feature>